<dbReference type="EMBL" id="CP071793">
    <property type="protein sequence ID" value="QTD50885.1"/>
    <property type="molecule type" value="Genomic_DNA"/>
</dbReference>
<dbReference type="InterPro" id="IPR041135">
    <property type="entry name" value="Nmad3"/>
</dbReference>
<proteinExistence type="predicted"/>
<name>A0A8A4TWI6_SULCO</name>
<dbReference type="Pfam" id="PF18754">
    <property type="entry name" value="Nmad3"/>
    <property type="match status" value="1"/>
</dbReference>
<gene>
    <name evidence="2" type="ORF">J3U87_00320</name>
</gene>
<evidence type="ECO:0000313" key="2">
    <source>
        <dbReference type="EMBL" id="QTD50885.1"/>
    </source>
</evidence>
<evidence type="ECO:0000259" key="1">
    <source>
        <dbReference type="Pfam" id="PF18754"/>
    </source>
</evidence>
<dbReference type="AlphaFoldDB" id="A0A8A4TWI6"/>
<dbReference type="RefSeq" id="WP_237381026.1">
    <property type="nucleotide sequence ID" value="NZ_CP071793.1"/>
</dbReference>
<organism evidence="2 3">
    <name type="scientific">Sulfidibacter corallicola</name>
    <dbReference type="NCBI Taxonomy" id="2818388"/>
    <lineage>
        <taxon>Bacteria</taxon>
        <taxon>Pseudomonadati</taxon>
        <taxon>Acidobacteriota</taxon>
        <taxon>Holophagae</taxon>
        <taxon>Acanthopleuribacterales</taxon>
        <taxon>Acanthopleuribacteraceae</taxon>
        <taxon>Sulfidibacter</taxon>
    </lineage>
</organism>
<keyword evidence="3" id="KW-1185">Reference proteome</keyword>
<dbReference type="KEGG" id="scor:J3U87_00320"/>
<evidence type="ECO:0000313" key="3">
    <source>
        <dbReference type="Proteomes" id="UP000663929"/>
    </source>
</evidence>
<sequence>MKLVLSRKGFDSSAGGCANPILPDGSLWPLPIPDEDSPFRYGQLQRNGIGLADLLADLTRGRVAASMGAHLDPDLERDDLTERTDPHWQPTFGQQGAALGHLFKQGISPGDLFLFYGWFREIETTHSGWRFRKSAEDRHILFGWFQIDRWLDMSRTQNRNRWQARHPHAHGTRANPNVLFLAPKRLRLGGERTRFPGAGSFSGITPGQVLTEPGGARGDWLLPSWFHPEGRASVLSYHADPKRWRQAPEGTRLRNVNRGQEFVLDLDHYPEAHDWLHQLFTAAKATPAHDSEKSIPFPCE</sequence>
<protein>
    <recommendedName>
        <fullName evidence="1">Nucleotide modification associated domain-containing protein</fullName>
    </recommendedName>
</protein>
<accession>A0A8A4TWI6</accession>
<feature type="domain" description="Nucleotide modification associated" evidence="1">
    <location>
        <begin position="2"/>
        <end position="265"/>
    </location>
</feature>
<dbReference type="Proteomes" id="UP000663929">
    <property type="component" value="Chromosome"/>
</dbReference>
<reference evidence="2" key="1">
    <citation type="submission" date="2021-03" db="EMBL/GenBank/DDBJ databases">
        <title>Acanthopleuribacteraceae sp. M133.</title>
        <authorList>
            <person name="Wang G."/>
        </authorList>
    </citation>
    <scope>NUCLEOTIDE SEQUENCE</scope>
    <source>
        <strain evidence="2">M133</strain>
    </source>
</reference>